<organism evidence="4 5">
    <name type="scientific">Armillaria ostoyae</name>
    <name type="common">Armillaria root rot fungus</name>
    <dbReference type="NCBI Taxonomy" id="47428"/>
    <lineage>
        <taxon>Eukaryota</taxon>
        <taxon>Fungi</taxon>
        <taxon>Dikarya</taxon>
        <taxon>Basidiomycota</taxon>
        <taxon>Agaricomycotina</taxon>
        <taxon>Agaricomycetes</taxon>
        <taxon>Agaricomycetidae</taxon>
        <taxon>Agaricales</taxon>
        <taxon>Marasmiineae</taxon>
        <taxon>Physalacriaceae</taxon>
        <taxon>Armillaria</taxon>
    </lineage>
</organism>
<feature type="domain" description="CxC6 like cysteine cluster associated with KDZ" evidence="3">
    <location>
        <begin position="1128"/>
        <end position="1192"/>
    </location>
</feature>
<protein>
    <recommendedName>
        <fullName evidence="6">CxC5 like cysteine cluster associated with KDZ domain-containing protein</fullName>
    </recommendedName>
</protein>
<accession>A0A284R7K1</accession>
<dbReference type="STRING" id="47428.A0A284R7K1"/>
<dbReference type="Pfam" id="PF18718">
    <property type="entry name" value="CxC5"/>
    <property type="match status" value="1"/>
</dbReference>
<keyword evidence="5" id="KW-1185">Reference proteome</keyword>
<dbReference type="Proteomes" id="UP000219338">
    <property type="component" value="Unassembled WGS sequence"/>
</dbReference>
<dbReference type="InterPro" id="IPR041539">
    <property type="entry name" value="CxC5"/>
</dbReference>
<feature type="region of interest" description="Disordered" evidence="1">
    <location>
        <begin position="152"/>
        <end position="174"/>
    </location>
</feature>
<gene>
    <name evidence="4" type="ORF">ARMOST_08067</name>
</gene>
<feature type="domain" description="CxC5 like cysteine cluster associated with KDZ" evidence="2">
    <location>
        <begin position="924"/>
        <end position="1029"/>
    </location>
</feature>
<evidence type="ECO:0000313" key="4">
    <source>
        <dbReference type="EMBL" id="SJL04697.1"/>
    </source>
</evidence>
<name>A0A284R7K1_ARMOS</name>
<reference evidence="5" key="1">
    <citation type="journal article" date="2017" name="Nat. Ecol. Evol.">
        <title>Genome expansion and lineage-specific genetic innovations in the forest pathogenic fungi Armillaria.</title>
        <authorList>
            <person name="Sipos G."/>
            <person name="Prasanna A.N."/>
            <person name="Walter M.C."/>
            <person name="O'Connor E."/>
            <person name="Balint B."/>
            <person name="Krizsan K."/>
            <person name="Kiss B."/>
            <person name="Hess J."/>
            <person name="Varga T."/>
            <person name="Slot J."/>
            <person name="Riley R."/>
            <person name="Boka B."/>
            <person name="Rigling D."/>
            <person name="Barry K."/>
            <person name="Lee J."/>
            <person name="Mihaltcheva S."/>
            <person name="LaButti K."/>
            <person name="Lipzen A."/>
            <person name="Waldron R."/>
            <person name="Moloney N.M."/>
            <person name="Sperisen C."/>
            <person name="Kredics L."/>
            <person name="Vagvoelgyi C."/>
            <person name="Patrignani A."/>
            <person name="Fitzpatrick D."/>
            <person name="Nagy I."/>
            <person name="Doyle S."/>
            <person name="Anderson J.B."/>
            <person name="Grigoriev I.V."/>
            <person name="Gueldener U."/>
            <person name="Muensterkoetter M."/>
            <person name="Nagy L.G."/>
        </authorList>
    </citation>
    <scope>NUCLEOTIDE SEQUENCE [LARGE SCALE GENOMIC DNA]</scope>
    <source>
        <strain evidence="5">C18/9</strain>
    </source>
</reference>
<proteinExistence type="predicted"/>
<evidence type="ECO:0000313" key="5">
    <source>
        <dbReference type="Proteomes" id="UP000219338"/>
    </source>
</evidence>
<dbReference type="AlphaFoldDB" id="A0A284R7K1"/>
<dbReference type="OrthoDB" id="2980661at2759"/>
<evidence type="ECO:0000259" key="3">
    <source>
        <dbReference type="Pfam" id="PF18721"/>
    </source>
</evidence>
<feature type="region of interest" description="Disordered" evidence="1">
    <location>
        <begin position="248"/>
        <end position="320"/>
    </location>
</feature>
<dbReference type="InterPro" id="IPR040898">
    <property type="entry name" value="CxC6"/>
</dbReference>
<feature type="compositionally biased region" description="Polar residues" evidence="1">
    <location>
        <begin position="734"/>
        <end position="748"/>
    </location>
</feature>
<evidence type="ECO:0008006" key="6">
    <source>
        <dbReference type="Google" id="ProtNLM"/>
    </source>
</evidence>
<feature type="compositionally biased region" description="Pro residues" evidence="1">
    <location>
        <begin position="97"/>
        <end position="108"/>
    </location>
</feature>
<dbReference type="EMBL" id="FUEG01000005">
    <property type="protein sequence ID" value="SJL04697.1"/>
    <property type="molecule type" value="Genomic_DNA"/>
</dbReference>
<feature type="region of interest" description="Disordered" evidence="1">
    <location>
        <begin position="713"/>
        <end position="754"/>
    </location>
</feature>
<evidence type="ECO:0000256" key="1">
    <source>
        <dbReference type="SAM" id="MobiDB-lite"/>
    </source>
</evidence>
<feature type="compositionally biased region" description="Low complexity" evidence="1">
    <location>
        <begin position="297"/>
        <end position="313"/>
    </location>
</feature>
<sequence>MSDQLTQQFLLQIPVHKLKFLIGQMLNKHNKTARKFPSDREVLMGMVEHTKIDWDELCSPQNVATKAVAQWLTKPANVRYIPEALCTPPSTLTPLPSSSPLPGSPQPPDGTMAILPPSSPSAHAGSRVPAPFIMPPLTQLSPVPPSPAMLIDHPPQPAETPPPQSLDSPQMAPMAINEPPLQVTQTPPPLSSNSPKCNQTPVIADAHCLSQSQLRRPSSINLGAEVLDINFLLDDAFFDDVGDLTMGEMEGPSSNATPLPLESPRSNDKEMGLHTSHSDQQSAEYRPSEEDQDDSSKSSSGFFSSPDISSSGDPATHVSDAPVPIIANAMTLKDVVFEDEDSQTAADWGGSQIPLSIVGPSGGIPIKRTKTITHRDIPAHKCIPTVTVCRAVEGGRVQSLSMAIFPDALRSLDPKTPFIRRALHECVYVGVLPVINAVIPIWAAAIPPDDHQLVLSLHERPVCFAKWDPPHSRFYWQTPLQSHPESPMWLWMPIQQNAPSVYQVDVSFEIRSNQWIQEQAFQRYYQTSLECEADGTTHGFFLPATDSPSPLIPEITTRDDLPHMFTIEPVQEGKHAVLLLPRNKKVAISQLYIGYLELSKETEDLSYMAPSFLQGSDSTRPTTTGIPLSPGDGTFHLVCWVSSAPATAVQQFHVEHAVEDGPKMRHYKKLAEDRWVIPYEFVNHTAHGAEAWSTAITPAVVGPAPVDEPQVSAEEALGGHRGEDDTLEELQPPKKSQCSRKAQTSASQKPKIRHATEDCDRIVTTFLDKSGFKQHEDLQDLSNRATRKGMPIHDTLVLDAAVWKLIQKWLIGQFSTSLPQLLPEDSELGRMLTWDQVQLFLRLARRIAPPMYSLSKETLESNEVGFLTTALSLPDHTISKAWLLLRLLVYLLPASERGADDDVFRRLGADYKVGAARLPDAPPQCCGTTNLPVKGIIEARLYMVSRGILPIYVKSYYCHKCHTRYMPNYKVTGASEADAEHVYFEELPHIMGVTRTLYFKVKLIEVFQQAMVTLHASASGIAQWYNDSLQTPATNVPNNFVLNNKLTAELVYEAFFLHGLILDAYNRGISLTLPNGGEQRDHMDRALKERNKRMVGMGQEFWAHRCKVCMQLFQGSDGKIYAADVGTMDSMTMGFPCCSVEGICHIDLKTPKERFCPTHSDRKDKCFVAGCDLPPDKENKSLACSTPAHHERELEVRR</sequence>
<feature type="compositionally biased region" description="Pro residues" evidence="1">
    <location>
        <begin position="154"/>
        <end position="164"/>
    </location>
</feature>
<feature type="region of interest" description="Disordered" evidence="1">
    <location>
        <begin position="91"/>
        <end position="130"/>
    </location>
</feature>
<dbReference type="Pfam" id="PF18721">
    <property type="entry name" value="CxC6"/>
    <property type="match status" value="1"/>
</dbReference>
<evidence type="ECO:0000259" key="2">
    <source>
        <dbReference type="Pfam" id="PF18718"/>
    </source>
</evidence>